<dbReference type="PANTHER" id="PTHR36933:SF1">
    <property type="entry name" value="SLL0788 PROTEIN"/>
    <property type="match status" value="1"/>
</dbReference>
<name>A0A4U3KV03_9BACT</name>
<organism evidence="2 3">
    <name type="scientific">Ilyomonas limi</name>
    <dbReference type="NCBI Taxonomy" id="2575867"/>
    <lineage>
        <taxon>Bacteria</taxon>
        <taxon>Pseudomonadati</taxon>
        <taxon>Bacteroidota</taxon>
        <taxon>Chitinophagia</taxon>
        <taxon>Chitinophagales</taxon>
        <taxon>Chitinophagaceae</taxon>
        <taxon>Ilyomonas</taxon>
    </lineage>
</organism>
<dbReference type="EMBL" id="SZQL01000015">
    <property type="protein sequence ID" value="TKK66291.1"/>
    <property type="molecule type" value="Genomic_DNA"/>
</dbReference>
<dbReference type="Proteomes" id="UP000305848">
    <property type="component" value="Unassembled WGS sequence"/>
</dbReference>
<gene>
    <name evidence="2" type="ORF">FC093_17045</name>
</gene>
<dbReference type="Pfam" id="PF03713">
    <property type="entry name" value="DUF305"/>
    <property type="match status" value="2"/>
</dbReference>
<evidence type="ECO:0000313" key="3">
    <source>
        <dbReference type="Proteomes" id="UP000305848"/>
    </source>
</evidence>
<evidence type="ECO:0000259" key="1">
    <source>
        <dbReference type="Pfam" id="PF03713"/>
    </source>
</evidence>
<evidence type="ECO:0000313" key="2">
    <source>
        <dbReference type="EMBL" id="TKK66291.1"/>
    </source>
</evidence>
<dbReference type="InterPro" id="IPR012347">
    <property type="entry name" value="Ferritin-like"/>
</dbReference>
<proteinExistence type="predicted"/>
<comment type="caution">
    <text evidence="2">The sequence shown here is derived from an EMBL/GenBank/DDBJ whole genome shotgun (WGS) entry which is preliminary data.</text>
</comment>
<dbReference type="PANTHER" id="PTHR36933">
    <property type="entry name" value="SLL0788 PROTEIN"/>
    <property type="match status" value="1"/>
</dbReference>
<dbReference type="PROSITE" id="PS51257">
    <property type="entry name" value="PROKAR_LIPOPROTEIN"/>
    <property type="match status" value="1"/>
</dbReference>
<dbReference type="OrthoDB" id="8603558at2"/>
<sequence>MNTHIKSLTSNKIRTAMKKTVLVLGSAVVIIFAACTKSNDNNQFLQAHDANRMMDSMHAVMDRMNAMTMTNDPEVDFANMMMMHHEGAINMANAELQYGANDSLKRFAQKVITDQQAEIMEFESILATLSMDNMDMEFMQEQMDNMGKMSKAADVQLITGDIDNDFATLMIWHHQSAIDNASAYLHHGNNEQLKMIATNIIKAQTMEIQELADWLKANKR</sequence>
<accession>A0A4U3KV03</accession>
<dbReference type="AlphaFoldDB" id="A0A4U3KV03"/>
<feature type="domain" description="DUF305" evidence="1">
    <location>
        <begin position="48"/>
        <end position="125"/>
    </location>
</feature>
<keyword evidence="3" id="KW-1185">Reference proteome</keyword>
<dbReference type="InterPro" id="IPR005183">
    <property type="entry name" value="DUF305_CopM-like"/>
</dbReference>
<feature type="domain" description="DUF305" evidence="1">
    <location>
        <begin position="134"/>
        <end position="215"/>
    </location>
</feature>
<protein>
    <submittedName>
        <fullName evidence="2">DUF305 domain-containing protein</fullName>
    </submittedName>
</protein>
<reference evidence="2 3" key="1">
    <citation type="submission" date="2019-05" db="EMBL/GenBank/DDBJ databases">
        <title>Panacibacter sp. strain 17mud1-8 Genome sequencing and assembly.</title>
        <authorList>
            <person name="Chhetri G."/>
        </authorList>
    </citation>
    <scope>NUCLEOTIDE SEQUENCE [LARGE SCALE GENOMIC DNA]</scope>
    <source>
        <strain evidence="2 3">17mud1-8</strain>
    </source>
</reference>
<dbReference type="Gene3D" id="1.20.1260.10">
    <property type="match status" value="2"/>
</dbReference>